<evidence type="ECO:0000313" key="2">
    <source>
        <dbReference type="Proteomes" id="UP000197424"/>
    </source>
</evidence>
<dbReference type="AlphaFoldDB" id="A0A248LJ49"/>
<dbReference type="EMBL" id="CP022115">
    <property type="protein sequence ID" value="ASJ24511.1"/>
    <property type="molecule type" value="Genomic_DNA"/>
</dbReference>
<dbReference type="Proteomes" id="UP000197424">
    <property type="component" value="Chromosome"/>
</dbReference>
<reference evidence="2" key="1">
    <citation type="submission" date="2017-06" db="EMBL/GenBank/DDBJ databases">
        <title>Whole genome sequence of Laribacter hongkongensis LHGZ1.</title>
        <authorList>
            <person name="Chen D."/>
            <person name="Wu H."/>
            <person name="Chen J."/>
        </authorList>
    </citation>
    <scope>NUCLEOTIDE SEQUENCE [LARGE SCALE GENOMIC DNA]</scope>
    <source>
        <strain evidence="2">LHGZ1</strain>
    </source>
</reference>
<proteinExistence type="predicted"/>
<protein>
    <submittedName>
        <fullName evidence="1">Uncharacterized protein</fullName>
    </submittedName>
</protein>
<organism evidence="1 2">
    <name type="scientific">Laribacter hongkongensis</name>
    <dbReference type="NCBI Taxonomy" id="168471"/>
    <lineage>
        <taxon>Bacteria</taxon>
        <taxon>Pseudomonadati</taxon>
        <taxon>Pseudomonadota</taxon>
        <taxon>Betaproteobacteria</taxon>
        <taxon>Neisseriales</taxon>
        <taxon>Aquaspirillaceae</taxon>
        <taxon>Laribacter</taxon>
    </lineage>
</organism>
<evidence type="ECO:0000313" key="1">
    <source>
        <dbReference type="EMBL" id="ASJ24511.1"/>
    </source>
</evidence>
<name>A0A248LJ49_9NEIS</name>
<accession>A0A248LJ49</accession>
<gene>
    <name evidence="1" type="ORF">LHGZ1_1680</name>
</gene>
<sequence>MSNDGITLLLIPSPRREKIRHPGILADVEKLPGTILLRAGCINCRQLPNMHAYS</sequence>